<dbReference type="FunFam" id="1.25.40.10:FF:000421">
    <property type="entry name" value="Tetratricopeptide repeat domain 7B"/>
    <property type="match status" value="1"/>
</dbReference>
<evidence type="ECO:0000313" key="6">
    <source>
        <dbReference type="RefSeq" id="XP_011496184.1"/>
    </source>
</evidence>
<dbReference type="PROSITE" id="PS50005">
    <property type="entry name" value="TPR"/>
    <property type="match status" value="2"/>
</dbReference>
<dbReference type="Pfam" id="PF13174">
    <property type="entry name" value="TPR_6"/>
    <property type="match status" value="1"/>
</dbReference>
<dbReference type="GeneID" id="105360877"/>
<evidence type="ECO:0000256" key="1">
    <source>
        <dbReference type="ARBA" id="ARBA00002550"/>
    </source>
</evidence>
<feature type="repeat" description="TPR" evidence="3">
    <location>
        <begin position="720"/>
        <end position="753"/>
    </location>
</feature>
<dbReference type="PANTHER" id="PTHR23083">
    <property type="entry name" value="TETRATRICOPEPTIDE REPEAT PROTEIN, TPR"/>
    <property type="match status" value="1"/>
</dbReference>
<gene>
    <name evidence="6" type="primary">LOC105360877</name>
</gene>
<dbReference type="InterPro" id="IPR011990">
    <property type="entry name" value="TPR-like_helical_dom_sf"/>
</dbReference>
<dbReference type="SUPFAM" id="SSF48452">
    <property type="entry name" value="TPR-like"/>
    <property type="match status" value="1"/>
</dbReference>
<dbReference type="Pfam" id="PF13432">
    <property type="entry name" value="TPR_16"/>
    <property type="match status" value="1"/>
</dbReference>
<keyword evidence="3" id="KW-0802">TPR repeat</keyword>
<keyword evidence="5" id="KW-1185">Reference proteome</keyword>
<dbReference type="Pfam" id="PF13181">
    <property type="entry name" value="TPR_8"/>
    <property type="match status" value="1"/>
</dbReference>
<proteinExistence type="inferred from homology"/>
<name>A0AAJ7DTJ8_9HYME</name>
<dbReference type="GO" id="GO:0072659">
    <property type="term" value="P:protein localization to plasma membrane"/>
    <property type="evidence" value="ECO:0007669"/>
    <property type="project" value="TreeGrafter"/>
</dbReference>
<feature type="repeat" description="TPR" evidence="3">
    <location>
        <begin position="788"/>
        <end position="821"/>
    </location>
</feature>
<dbReference type="InterPro" id="IPR045819">
    <property type="entry name" value="TTC7_N"/>
</dbReference>
<dbReference type="InterPro" id="IPR051722">
    <property type="entry name" value="Endocytosis_PI4K-reg_protein"/>
</dbReference>
<dbReference type="Pfam" id="PF19440">
    <property type="entry name" value="TTC7_N"/>
    <property type="match status" value="1"/>
</dbReference>
<protein>
    <submittedName>
        <fullName evidence="6">Tetratricopeptide repeat protein 7B</fullName>
    </submittedName>
</protein>
<evidence type="ECO:0000256" key="2">
    <source>
        <dbReference type="ARBA" id="ARBA00038251"/>
    </source>
</evidence>
<dbReference type="RefSeq" id="XP_011496184.1">
    <property type="nucleotide sequence ID" value="XM_011497882.1"/>
</dbReference>
<dbReference type="CTD" id="225049"/>
<dbReference type="PANTHER" id="PTHR23083:SF464">
    <property type="entry name" value="TETRATRICOPEPTIDE REPEAT DOMAIN 7, ISOFORM A"/>
    <property type="match status" value="1"/>
</dbReference>
<sequence length="834" mass="94538">MTSKKGQTYRIEAKIDKNRDEGHWKRVLDLVDQLKTLCPNNERLSNFLTGEARLEIFLEQTPPVDANNMKAKTGLIEAKRFLLLAADEDKQLQTALDAHLLLGKLCYAMGMYSQSLFYYQEAELHSLTETQLGSRNLCIVAESFAIKGLCLEKLPPTSKSKYKIAEMQSQIIKCFEVAANIALVYLQEQDKIFIQHQNGSSSPQSTIHTPKHMGPILETAIQRAPLIYLQAGNIQAAIDYYREILSALETTATKGLRLLLTRQLGEILLRGMKGINYKAPELLEANIGNQKGITAMESPWKPKRYNGMNIFVPKNEYEEMILLLLISEAMAARDAVLSQSPEFKEERVRTFENATAVYDLLTVVVVRWSQVELLHESFERAMKFSRGEVHVWMQYALCLISLEKYVHAHSVLQVVIKLAPQKVMPCLLITRLCFEHLNKVAEGIEWSQKALQREIANPQGLQSRCHLYIGIGNSIVCANTIVKQDKVQHSLVAFESFSKAQQSDPNDHLTEYYLAREHAMNRQISESMTHVKVALNLRAEHIPSLHLLALLLTTQKQYTEALHLLDSILEEYPNNLNILYVKANLQLHSVGGEEALVTIKHMLFLWKNLYEDQTKADINEQQSEKRSETRSVFQIHASELSDKDSSSVHAHSLAASRIEQALSEVASSRNSFVPKPGPQRVWLLQVQVWLLLAEVFLVLNHPKESALSIQEALNIVPLSHHILYTQGLLHEYKLEYEEAKQCYQNAIAIHPSHVKSLQNLGLVYHYLGSQGLAEKTLRDAAKIDPMSYKTWYNLGIVLESLGEYEAASDCMETALEVETCYPILPISSIPLTFE</sequence>
<reference evidence="6" key="1">
    <citation type="submission" date="2025-08" db="UniProtKB">
        <authorList>
            <consortium name="RefSeq"/>
        </authorList>
    </citation>
    <scope>IDENTIFICATION</scope>
</reference>
<comment type="function">
    <text evidence="1">Involved in endocytosis.</text>
</comment>
<accession>A0AAJ7DTJ8</accession>
<dbReference type="GO" id="GO:0005886">
    <property type="term" value="C:plasma membrane"/>
    <property type="evidence" value="ECO:0007669"/>
    <property type="project" value="TreeGrafter"/>
</dbReference>
<dbReference type="Proteomes" id="UP000695007">
    <property type="component" value="Unplaced"/>
</dbReference>
<evidence type="ECO:0000259" key="4">
    <source>
        <dbReference type="Pfam" id="PF19440"/>
    </source>
</evidence>
<organism evidence="5 6">
    <name type="scientific">Ceratosolen solmsi marchali</name>
    <dbReference type="NCBI Taxonomy" id="326594"/>
    <lineage>
        <taxon>Eukaryota</taxon>
        <taxon>Metazoa</taxon>
        <taxon>Ecdysozoa</taxon>
        <taxon>Arthropoda</taxon>
        <taxon>Hexapoda</taxon>
        <taxon>Insecta</taxon>
        <taxon>Pterygota</taxon>
        <taxon>Neoptera</taxon>
        <taxon>Endopterygota</taxon>
        <taxon>Hymenoptera</taxon>
        <taxon>Apocrita</taxon>
        <taxon>Proctotrupomorpha</taxon>
        <taxon>Chalcidoidea</taxon>
        <taxon>Agaonidae</taxon>
        <taxon>Agaoninae</taxon>
        <taxon>Ceratosolen</taxon>
    </lineage>
</organism>
<dbReference type="InterPro" id="IPR019734">
    <property type="entry name" value="TPR_rpt"/>
</dbReference>
<dbReference type="SMART" id="SM00028">
    <property type="entry name" value="TPR"/>
    <property type="match status" value="7"/>
</dbReference>
<dbReference type="Gene3D" id="1.25.40.10">
    <property type="entry name" value="Tetratricopeptide repeat domain"/>
    <property type="match status" value="3"/>
</dbReference>
<evidence type="ECO:0000256" key="3">
    <source>
        <dbReference type="PROSITE-ProRule" id="PRU00339"/>
    </source>
</evidence>
<dbReference type="KEGG" id="csol:105360877"/>
<dbReference type="GO" id="GO:0046854">
    <property type="term" value="P:phosphatidylinositol phosphate biosynthetic process"/>
    <property type="evidence" value="ECO:0007669"/>
    <property type="project" value="TreeGrafter"/>
</dbReference>
<comment type="similarity">
    <text evidence="2">Belongs to the YPP1 family.</text>
</comment>
<feature type="domain" description="Tetratricopeptide repeat protein 7 N-terminal" evidence="4">
    <location>
        <begin position="4"/>
        <end position="377"/>
    </location>
</feature>
<dbReference type="AlphaFoldDB" id="A0AAJ7DTJ8"/>
<evidence type="ECO:0000313" key="5">
    <source>
        <dbReference type="Proteomes" id="UP000695007"/>
    </source>
</evidence>